<dbReference type="RefSeq" id="NP_001170198.1">
    <property type="nucleotide sequence ID" value="NM_001176727.1"/>
</dbReference>
<dbReference type="KEGG" id="zma:100384148"/>
<proteinExistence type="evidence at transcript level"/>
<dbReference type="GeneID" id="100384148"/>
<name>C0PLY3_MAIZE</name>
<reference evidence="1" key="1">
    <citation type="journal article" date="2009" name="PLoS Genet.">
        <title>Sequencing, mapping, and analysis of 27,455 maize full-length cDNAs.</title>
        <authorList>
            <person name="Soderlund C."/>
            <person name="Descour A."/>
            <person name="Kudrna D."/>
            <person name="Bomhoff M."/>
            <person name="Boyd L."/>
            <person name="Currie J."/>
            <person name="Angelova A."/>
            <person name="Collura K."/>
            <person name="Wissotski M."/>
            <person name="Ashley E."/>
            <person name="Morrow D."/>
            <person name="Fernandes J."/>
            <person name="Walbot V."/>
            <person name="Yu Y."/>
        </authorList>
    </citation>
    <scope>NUCLEOTIDE SEQUENCE</scope>
    <source>
        <strain evidence="1">B73</strain>
    </source>
</reference>
<evidence type="ECO:0000313" key="1">
    <source>
        <dbReference type="EMBL" id="ACN36199.1"/>
    </source>
</evidence>
<sequence length="123" mass="13485">MATVTQLGRPRCSLRAQPQVPVRVLHCSLGEFLATTVVWCLPVPIRIRSYRHRRVVAGDSLTCATHSRPKANPMLLCPCFNLPCCTVIAWSRRAVSLYASSPFSCSPRCPVSCLLCSPASATR</sequence>
<accession>C0PLY3</accession>
<dbReference type="AlphaFoldDB" id="C0PLY3"/>
<protein>
    <submittedName>
        <fullName evidence="1">Uncharacterized protein</fullName>
    </submittedName>
</protein>
<organism evidence="1">
    <name type="scientific">Zea mays</name>
    <name type="common">Maize</name>
    <dbReference type="NCBI Taxonomy" id="4577"/>
    <lineage>
        <taxon>Eukaryota</taxon>
        <taxon>Viridiplantae</taxon>
        <taxon>Streptophyta</taxon>
        <taxon>Embryophyta</taxon>
        <taxon>Tracheophyta</taxon>
        <taxon>Spermatophyta</taxon>
        <taxon>Magnoliopsida</taxon>
        <taxon>Liliopsida</taxon>
        <taxon>Poales</taxon>
        <taxon>Poaceae</taxon>
        <taxon>PACMAD clade</taxon>
        <taxon>Panicoideae</taxon>
        <taxon>Andropogonodae</taxon>
        <taxon>Andropogoneae</taxon>
        <taxon>Tripsacinae</taxon>
        <taxon>Zea</taxon>
    </lineage>
</organism>
<dbReference type="EMBL" id="BT069302">
    <property type="protein sequence ID" value="ACN36199.1"/>
    <property type="molecule type" value="mRNA"/>
</dbReference>
<dbReference type="HOGENOM" id="CLU_2018573_0_0_1"/>